<organism evidence="1 3">
    <name type="scientific">Staphylococcus intermedius NCTC 11048</name>
    <dbReference type="NCBI Taxonomy" id="1141106"/>
    <lineage>
        <taxon>Bacteria</taxon>
        <taxon>Bacillati</taxon>
        <taxon>Bacillota</taxon>
        <taxon>Bacilli</taxon>
        <taxon>Bacillales</taxon>
        <taxon>Staphylococcaceae</taxon>
        <taxon>Staphylococcus</taxon>
        <taxon>Staphylococcus intermedius group</taxon>
    </lineage>
</organism>
<evidence type="ECO:0000313" key="1">
    <source>
        <dbReference type="EMBL" id="SUM47240.1"/>
    </source>
</evidence>
<dbReference type="Proteomes" id="UP000255549">
    <property type="component" value="Unassembled WGS sequence"/>
</dbReference>
<dbReference type="OrthoDB" id="2911343at2"/>
<dbReference type="EMBL" id="UHDP01000003">
    <property type="protein sequence ID" value="SUM47240.1"/>
    <property type="molecule type" value="Genomic_DNA"/>
</dbReference>
<proteinExistence type="predicted"/>
<dbReference type="NCBIfam" id="TIGR01669">
    <property type="entry name" value="phage_XkdX"/>
    <property type="match status" value="1"/>
</dbReference>
<sequence length="49" mass="6113">MKFPSFNNIKYFYDRNYYTNDQIKRFVELECINEEEFKEITGVEYESQV</sequence>
<name>A0A380GA73_STAIN</name>
<dbReference type="RefSeq" id="WP_019167889.1">
    <property type="nucleotide sequence ID" value="NZ_CAIB01000097.1"/>
</dbReference>
<gene>
    <name evidence="1" type="ORF">NCTC11048_02313</name>
    <name evidence="2" type="ORF">NCTC11048_02738</name>
</gene>
<dbReference type="EMBL" id="UHDP01000003">
    <property type="protein sequence ID" value="SUM47653.1"/>
    <property type="molecule type" value="Genomic_DNA"/>
</dbReference>
<reference evidence="1 3" key="1">
    <citation type="submission" date="2018-06" db="EMBL/GenBank/DDBJ databases">
        <authorList>
            <consortium name="Pathogen Informatics"/>
            <person name="Doyle S."/>
        </authorList>
    </citation>
    <scope>NUCLEOTIDE SEQUENCE [LARGE SCALE GENOMIC DNA]</scope>
    <source>
        <strain evidence="3">NCTC 11048</strain>
        <strain evidence="1">NCTC11048</strain>
    </source>
</reference>
<keyword evidence="3" id="KW-1185">Reference proteome</keyword>
<dbReference type="InterPro" id="IPR010022">
    <property type="entry name" value="XkdX"/>
</dbReference>
<dbReference type="Pfam" id="PF09693">
    <property type="entry name" value="Phage_XkdX"/>
    <property type="match status" value="1"/>
</dbReference>
<evidence type="ECO:0000313" key="2">
    <source>
        <dbReference type="EMBL" id="SUM47653.1"/>
    </source>
</evidence>
<evidence type="ECO:0000313" key="3">
    <source>
        <dbReference type="Proteomes" id="UP000255549"/>
    </source>
</evidence>
<dbReference type="AlphaFoldDB" id="A0A380GA73"/>
<protein>
    <submittedName>
        <fullName evidence="1">Phage protein</fullName>
    </submittedName>
</protein>
<accession>A0A380GA73</accession>